<evidence type="ECO:0000313" key="2">
    <source>
        <dbReference type="Ensembl" id="ENSCPRP00005019005.1"/>
    </source>
</evidence>
<name>A0A7M4F3L1_CROPO</name>
<dbReference type="Proteomes" id="UP000594220">
    <property type="component" value="Unplaced"/>
</dbReference>
<keyword evidence="3" id="KW-1185">Reference proteome</keyword>
<sequence length="146" mass="16156">MPLPPPPQEPPHLPQRWQSGASDWNGWLLLSFRGAQSFPPWWQQPPGLSKQVASAPGAAPAQRQHPAGSNSSWSPMHYPHLLPTTWDNPGTGWLAPGAVQKGGRRVADCAVKKKRKIWGFCNNLLNTSAMHCTWCPNHKPKKLTGY</sequence>
<reference evidence="2" key="2">
    <citation type="submission" date="2025-09" db="UniProtKB">
        <authorList>
            <consortium name="Ensembl"/>
        </authorList>
    </citation>
    <scope>IDENTIFICATION</scope>
</reference>
<evidence type="ECO:0000313" key="3">
    <source>
        <dbReference type="Proteomes" id="UP000594220"/>
    </source>
</evidence>
<dbReference type="AlphaFoldDB" id="A0A7M4F3L1"/>
<proteinExistence type="predicted"/>
<evidence type="ECO:0000256" key="1">
    <source>
        <dbReference type="SAM" id="MobiDB-lite"/>
    </source>
</evidence>
<protein>
    <submittedName>
        <fullName evidence="2">Uncharacterized protein</fullName>
    </submittedName>
</protein>
<dbReference type="Ensembl" id="ENSCPRT00005022253.1">
    <property type="protein sequence ID" value="ENSCPRP00005019005.1"/>
    <property type="gene ID" value="ENSCPRG00005013303.1"/>
</dbReference>
<accession>A0A7M4F3L1</accession>
<feature type="region of interest" description="Disordered" evidence="1">
    <location>
        <begin position="41"/>
        <end position="75"/>
    </location>
</feature>
<organism evidence="2 3">
    <name type="scientific">Crocodylus porosus</name>
    <name type="common">Saltwater crocodile</name>
    <name type="synonym">Estuarine crocodile</name>
    <dbReference type="NCBI Taxonomy" id="8502"/>
    <lineage>
        <taxon>Eukaryota</taxon>
        <taxon>Metazoa</taxon>
        <taxon>Chordata</taxon>
        <taxon>Craniata</taxon>
        <taxon>Vertebrata</taxon>
        <taxon>Euteleostomi</taxon>
        <taxon>Archelosauria</taxon>
        <taxon>Archosauria</taxon>
        <taxon>Crocodylia</taxon>
        <taxon>Longirostres</taxon>
        <taxon>Crocodylidae</taxon>
        <taxon>Crocodylus</taxon>
    </lineage>
</organism>
<reference evidence="2" key="1">
    <citation type="submission" date="2025-08" db="UniProtKB">
        <authorList>
            <consortium name="Ensembl"/>
        </authorList>
    </citation>
    <scope>IDENTIFICATION</scope>
</reference>